<keyword evidence="2" id="KW-0805">Transcription regulation</keyword>
<comment type="subcellular location">
    <subcellularLocation>
        <location evidence="1">Nucleus</location>
    </subcellularLocation>
</comment>
<feature type="compositionally biased region" description="Basic and acidic residues" evidence="6">
    <location>
        <begin position="153"/>
        <end position="162"/>
    </location>
</feature>
<evidence type="ECO:0000256" key="2">
    <source>
        <dbReference type="ARBA" id="ARBA00023015"/>
    </source>
</evidence>
<dbReference type="PANTHER" id="PTHR31920:SF132">
    <property type="entry name" value="TF-B3 DOMAIN-CONTAINING PROTEIN"/>
    <property type="match status" value="1"/>
</dbReference>
<dbReference type="Proteomes" id="UP000238479">
    <property type="component" value="Chromosome 6"/>
</dbReference>
<dbReference type="PROSITE" id="PS50863">
    <property type="entry name" value="B3"/>
    <property type="match status" value="2"/>
</dbReference>
<feature type="compositionally biased region" description="Basic residues" evidence="6">
    <location>
        <begin position="163"/>
        <end position="180"/>
    </location>
</feature>
<name>A0A2P6PMZ7_ROSCH</name>
<dbReference type="Pfam" id="PF02362">
    <property type="entry name" value="B3"/>
    <property type="match status" value="2"/>
</dbReference>
<feature type="domain" description="TF-B3" evidence="7">
    <location>
        <begin position="224"/>
        <end position="301"/>
    </location>
</feature>
<evidence type="ECO:0000313" key="9">
    <source>
        <dbReference type="Proteomes" id="UP000238479"/>
    </source>
</evidence>
<keyword evidence="9" id="KW-1185">Reference proteome</keyword>
<organism evidence="8 9">
    <name type="scientific">Rosa chinensis</name>
    <name type="common">China rose</name>
    <dbReference type="NCBI Taxonomy" id="74649"/>
    <lineage>
        <taxon>Eukaryota</taxon>
        <taxon>Viridiplantae</taxon>
        <taxon>Streptophyta</taxon>
        <taxon>Embryophyta</taxon>
        <taxon>Tracheophyta</taxon>
        <taxon>Spermatophyta</taxon>
        <taxon>Magnoliopsida</taxon>
        <taxon>eudicotyledons</taxon>
        <taxon>Gunneridae</taxon>
        <taxon>Pentapetalae</taxon>
        <taxon>rosids</taxon>
        <taxon>fabids</taxon>
        <taxon>Rosales</taxon>
        <taxon>Rosaceae</taxon>
        <taxon>Rosoideae</taxon>
        <taxon>Rosoideae incertae sedis</taxon>
        <taxon>Rosa</taxon>
    </lineage>
</organism>
<sequence>MVRPKNGIKEKRPSFFKVIIPGYSTQHLRIPPPFLEFIRNDLSDEATLNSNTCSERSWNVRVRKTKGGVYFKDGWQGFLKDNSVEDGDFLVFEYEGNMHFSVQIFDNSCCERDSFPDIETHTKSTFAECKKRHPGRQRKSDIGCSKRPLALNSRKDNSDNIAKKRLPGRPRKSHIRRYKRPCPSNSGEDNSVPDDIVEESAKSFKSNYPHVKKAIKETFCVYSFPTSFYREHLSGGNYEVVFLKIAGGKRWYQVKLVRSLRTAYLSKGWSEFACANQIKVGNICVFEVVEENKLVVHVVQQ</sequence>
<gene>
    <name evidence="8" type="ORF">RchiOBHm_Chr6g0259881</name>
</gene>
<dbReference type="InterPro" id="IPR015300">
    <property type="entry name" value="DNA-bd_pseudobarrel_sf"/>
</dbReference>
<dbReference type="GO" id="GO:0005634">
    <property type="term" value="C:nucleus"/>
    <property type="evidence" value="ECO:0007669"/>
    <property type="project" value="UniProtKB-SubCell"/>
</dbReference>
<evidence type="ECO:0000259" key="7">
    <source>
        <dbReference type="PROSITE" id="PS50863"/>
    </source>
</evidence>
<feature type="region of interest" description="Disordered" evidence="6">
    <location>
        <begin position="129"/>
        <end position="194"/>
    </location>
</feature>
<evidence type="ECO:0000313" key="8">
    <source>
        <dbReference type="EMBL" id="PRQ23304.1"/>
    </source>
</evidence>
<dbReference type="AlphaFoldDB" id="A0A2P6PMZ7"/>
<reference evidence="8 9" key="1">
    <citation type="journal article" date="2018" name="Nat. Genet.">
        <title>The Rosa genome provides new insights in the design of modern roses.</title>
        <authorList>
            <person name="Bendahmane M."/>
        </authorList>
    </citation>
    <scope>NUCLEOTIDE SEQUENCE [LARGE SCALE GENOMIC DNA]</scope>
    <source>
        <strain evidence="9">cv. Old Blush</strain>
    </source>
</reference>
<feature type="domain" description="TF-B3" evidence="7">
    <location>
        <begin position="13"/>
        <end position="108"/>
    </location>
</feature>
<comment type="caution">
    <text evidence="8">The sequence shown here is derived from an EMBL/GenBank/DDBJ whole genome shotgun (WGS) entry which is preliminary data.</text>
</comment>
<dbReference type="Gene3D" id="2.40.330.10">
    <property type="entry name" value="DNA-binding pseudobarrel domain"/>
    <property type="match status" value="2"/>
</dbReference>
<dbReference type="EMBL" id="PDCK01000044">
    <property type="protein sequence ID" value="PRQ23304.1"/>
    <property type="molecule type" value="Genomic_DNA"/>
</dbReference>
<dbReference type="CDD" id="cd10017">
    <property type="entry name" value="B3_DNA"/>
    <property type="match status" value="2"/>
</dbReference>
<evidence type="ECO:0000256" key="4">
    <source>
        <dbReference type="ARBA" id="ARBA00023163"/>
    </source>
</evidence>
<keyword evidence="3" id="KW-0238">DNA-binding</keyword>
<evidence type="ECO:0000256" key="1">
    <source>
        <dbReference type="ARBA" id="ARBA00004123"/>
    </source>
</evidence>
<dbReference type="Gramene" id="PRQ23304">
    <property type="protein sequence ID" value="PRQ23304"/>
    <property type="gene ID" value="RchiOBHm_Chr6g0259881"/>
</dbReference>
<dbReference type="GO" id="GO:0003677">
    <property type="term" value="F:DNA binding"/>
    <property type="evidence" value="ECO:0007669"/>
    <property type="project" value="UniProtKB-KW"/>
</dbReference>
<keyword evidence="5" id="KW-0539">Nucleus</keyword>
<accession>A0A2P6PMZ7</accession>
<dbReference type="InterPro" id="IPR050655">
    <property type="entry name" value="Plant_B3_domain"/>
</dbReference>
<dbReference type="SMART" id="SM01019">
    <property type="entry name" value="B3"/>
    <property type="match status" value="2"/>
</dbReference>
<evidence type="ECO:0000256" key="5">
    <source>
        <dbReference type="ARBA" id="ARBA00023242"/>
    </source>
</evidence>
<evidence type="ECO:0000256" key="3">
    <source>
        <dbReference type="ARBA" id="ARBA00023125"/>
    </source>
</evidence>
<dbReference type="InterPro" id="IPR003340">
    <property type="entry name" value="B3_DNA-bd"/>
</dbReference>
<keyword evidence="4" id="KW-0804">Transcription</keyword>
<protein>
    <submittedName>
        <fullName evidence="8">Putative transcription factor B3-Domain family</fullName>
    </submittedName>
</protein>
<dbReference type="STRING" id="74649.A0A2P6PMZ7"/>
<dbReference type="OMA" id="KNACERS"/>
<dbReference type="PANTHER" id="PTHR31920">
    <property type="entry name" value="B3 DOMAIN-CONTAINING"/>
    <property type="match status" value="1"/>
</dbReference>
<evidence type="ECO:0000256" key="6">
    <source>
        <dbReference type="SAM" id="MobiDB-lite"/>
    </source>
</evidence>
<dbReference type="SUPFAM" id="SSF101936">
    <property type="entry name" value="DNA-binding pseudobarrel domain"/>
    <property type="match status" value="2"/>
</dbReference>
<proteinExistence type="predicted"/>